<dbReference type="AlphaFoldDB" id="A0A5J4WT28"/>
<evidence type="ECO:0000313" key="1">
    <source>
        <dbReference type="EMBL" id="KAA6398090.1"/>
    </source>
</evidence>
<name>A0A5J4WT28_9EUKA</name>
<gene>
    <name evidence="1" type="ORF">EZS28_006384</name>
</gene>
<reference evidence="1 2" key="1">
    <citation type="submission" date="2019-03" db="EMBL/GenBank/DDBJ databases">
        <title>Single cell metagenomics reveals metabolic interactions within the superorganism composed of flagellate Streblomastix strix and complex community of Bacteroidetes bacteria on its surface.</title>
        <authorList>
            <person name="Treitli S.C."/>
            <person name="Kolisko M."/>
            <person name="Husnik F."/>
            <person name="Keeling P."/>
            <person name="Hampl V."/>
        </authorList>
    </citation>
    <scope>NUCLEOTIDE SEQUENCE [LARGE SCALE GENOMIC DNA]</scope>
    <source>
        <strain evidence="1">ST1C</strain>
    </source>
</reference>
<dbReference type="EMBL" id="SNRW01001037">
    <property type="protein sequence ID" value="KAA6398090.1"/>
    <property type="molecule type" value="Genomic_DNA"/>
</dbReference>
<proteinExistence type="predicted"/>
<accession>A0A5J4WT28</accession>
<organism evidence="1 2">
    <name type="scientific">Streblomastix strix</name>
    <dbReference type="NCBI Taxonomy" id="222440"/>
    <lineage>
        <taxon>Eukaryota</taxon>
        <taxon>Metamonada</taxon>
        <taxon>Preaxostyla</taxon>
        <taxon>Oxymonadida</taxon>
        <taxon>Streblomastigidae</taxon>
        <taxon>Streblomastix</taxon>
    </lineage>
</organism>
<evidence type="ECO:0000313" key="2">
    <source>
        <dbReference type="Proteomes" id="UP000324800"/>
    </source>
</evidence>
<dbReference type="Proteomes" id="UP000324800">
    <property type="component" value="Unassembled WGS sequence"/>
</dbReference>
<sequence>MRFFSGLKNFGSKILNGFKKTASWVVQTQIKVMGTFAGPVGTLHPEIGEIMGTVVNIARKVDSYLNNHDLHFAV</sequence>
<comment type="caution">
    <text evidence="1">The sequence shown here is derived from an EMBL/GenBank/DDBJ whole genome shotgun (WGS) entry which is preliminary data.</text>
</comment>
<protein>
    <submittedName>
        <fullName evidence="1">Uncharacterized protein</fullName>
    </submittedName>
</protein>